<evidence type="ECO:0000256" key="11">
    <source>
        <dbReference type="SAM" id="SignalP"/>
    </source>
</evidence>
<keyword evidence="9" id="KW-0482">Metalloprotease</keyword>
<comment type="similarity">
    <text evidence="2 10">Belongs to the peptidase M14 family.</text>
</comment>
<dbReference type="GO" id="GO:0006508">
    <property type="term" value="P:proteolysis"/>
    <property type="evidence" value="ECO:0007669"/>
    <property type="project" value="UniProtKB-KW"/>
</dbReference>
<dbReference type="PANTHER" id="PTHR11705">
    <property type="entry name" value="PROTEASE FAMILY M14 CARBOXYPEPTIDASE A,B"/>
    <property type="match status" value="1"/>
</dbReference>
<feature type="domain" description="Peptidase M14" evidence="12">
    <location>
        <begin position="40"/>
        <end position="334"/>
    </location>
</feature>
<dbReference type="PROSITE" id="PS52035">
    <property type="entry name" value="PEPTIDASE_M14"/>
    <property type="match status" value="1"/>
</dbReference>
<evidence type="ECO:0000256" key="6">
    <source>
        <dbReference type="ARBA" id="ARBA00022729"/>
    </source>
</evidence>
<evidence type="ECO:0000313" key="14">
    <source>
        <dbReference type="Proteomes" id="UP000327044"/>
    </source>
</evidence>
<dbReference type="Gene3D" id="3.40.630.10">
    <property type="entry name" value="Zn peptidases"/>
    <property type="match status" value="1"/>
</dbReference>
<evidence type="ECO:0000256" key="10">
    <source>
        <dbReference type="PROSITE-ProRule" id="PRU01379"/>
    </source>
</evidence>
<feature type="chain" id="PRO_5024324684" description="Peptidase M14 domain-containing protein" evidence="11">
    <location>
        <begin position="25"/>
        <end position="341"/>
    </location>
</feature>
<sequence>MNSLTRKLFYCVFLLFYLANKLDAVLNKLMTDDNAIDFDRYLRYEEIIDHLNKVASRHKSVAKIEDFGVSHENRRLVLIKIASATRKIKPLIFIEAGIHAREWLAPAQAIYIINQLLEVSENKELRDKVDWVIIPLLNPDGYEYSHSVDRLWRKNRAKGKLCDGVDLNRNFDFHWSQTGASNYECSSTYAGVKAFSEPESFALSMTIKKYASRTKLYLSLHTAEQCILFPWGYTLDSAKNDQELRHLAYVVSSKVFNISKTEYRIGTSAQILNVVSGSSRDWAYGIANISLAFTIELEAFLHPRHVDRFIMPPNRIFKVVSEMFEGIKVFYAFIRDKYCVH</sequence>
<evidence type="ECO:0000256" key="8">
    <source>
        <dbReference type="ARBA" id="ARBA00022833"/>
    </source>
</evidence>
<proteinExistence type="inferred from homology"/>
<feature type="signal peptide" evidence="11">
    <location>
        <begin position="1"/>
        <end position="24"/>
    </location>
</feature>
<dbReference type="PROSITE" id="PS00132">
    <property type="entry name" value="CARBOXYPEPT_ZN_1"/>
    <property type="match status" value="1"/>
</dbReference>
<dbReference type="AlphaFoldDB" id="A0A5N4AGN2"/>
<keyword evidence="6 11" id="KW-0732">Signal</keyword>
<dbReference type="GO" id="GO:0004181">
    <property type="term" value="F:metallocarboxypeptidase activity"/>
    <property type="evidence" value="ECO:0007669"/>
    <property type="project" value="InterPro"/>
</dbReference>
<keyword evidence="4" id="KW-0645">Protease</keyword>
<evidence type="ECO:0000256" key="7">
    <source>
        <dbReference type="ARBA" id="ARBA00022801"/>
    </source>
</evidence>
<evidence type="ECO:0000256" key="3">
    <source>
        <dbReference type="ARBA" id="ARBA00022645"/>
    </source>
</evidence>
<keyword evidence="7" id="KW-0378">Hydrolase</keyword>
<dbReference type="SUPFAM" id="SSF53187">
    <property type="entry name" value="Zn-dependent exopeptidases"/>
    <property type="match status" value="1"/>
</dbReference>
<name>A0A5N4AGN2_PHOPY</name>
<feature type="active site" description="Proton donor/acceptor" evidence="10">
    <location>
        <position position="296"/>
    </location>
</feature>
<evidence type="ECO:0000259" key="12">
    <source>
        <dbReference type="PROSITE" id="PS52035"/>
    </source>
</evidence>
<dbReference type="InterPro" id="IPR000834">
    <property type="entry name" value="Peptidase_M14"/>
</dbReference>
<gene>
    <name evidence="13" type="ORF">PPYR_10545</name>
</gene>
<keyword evidence="14" id="KW-1185">Reference proteome</keyword>
<dbReference type="GO" id="GO:0005615">
    <property type="term" value="C:extracellular space"/>
    <property type="evidence" value="ECO:0007669"/>
    <property type="project" value="TreeGrafter"/>
</dbReference>
<keyword evidence="5" id="KW-0479">Metal-binding</keyword>
<dbReference type="SMART" id="SM00631">
    <property type="entry name" value="Zn_pept"/>
    <property type="match status" value="1"/>
</dbReference>
<evidence type="ECO:0000256" key="5">
    <source>
        <dbReference type="ARBA" id="ARBA00022723"/>
    </source>
</evidence>
<dbReference type="PANTHER" id="PTHR11705:SF140">
    <property type="entry name" value="FI02848P-RELATED"/>
    <property type="match status" value="1"/>
</dbReference>
<protein>
    <recommendedName>
        <fullName evidence="12">Peptidase M14 domain-containing protein</fullName>
    </recommendedName>
</protein>
<organism evidence="13 14">
    <name type="scientific">Photinus pyralis</name>
    <name type="common">Common eastern firefly</name>
    <name type="synonym">Lampyris pyralis</name>
    <dbReference type="NCBI Taxonomy" id="7054"/>
    <lineage>
        <taxon>Eukaryota</taxon>
        <taxon>Metazoa</taxon>
        <taxon>Ecdysozoa</taxon>
        <taxon>Arthropoda</taxon>
        <taxon>Hexapoda</taxon>
        <taxon>Insecta</taxon>
        <taxon>Pterygota</taxon>
        <taxon>Neoptera</taxon>
        <taxon>Endopterygota</taxon>
        <taxon>Coleoptera</taxon>
        <taxon>Polyphaga</taxon>
        <taxon>Elateriformia</taxon>
        <taxon>Elateroidea</taxon>
        <taxon>Lampyridae</taxon>
        <taxon>Lampyrinae</taxon>
        <taxon>Photinus</taxon>
    </lineage>
</organism>
<dbReference type="Proteomes" id="UP000327044">
    <property type="component" value="Unassembled WGS sequence"/>
</dbReference>
<keyword evidence="8" id="KW-0862">Zinc</keyword>
<evidence type="ECO:0000256" key="4">
    <source>
        <dbReference type="ARBA" id="ARBA00022670"/>
    </source>
</evidence>
<evidence type="ECO:0000313" key="13">
    <source>
        <dbReference type="EMBL" id="KAB0796484.1"/>
    </source>
</evidence>
<accession>A0A5N4AGN2</accession>
<evidence type="ECO:0000256" key="2">
    <source>
        <dbReference type="ARBA" id="ARBA00005988"/>
    </source>
</evidence>
<evidence type="ECO:0000256" key="9">
    <source>
        <dbReference type="ARBA" id="ARBA00023049"/>
    </source>
</evidence>
<dbReference type="EMBL" id="VVIM01000007">
    <property type="protein sequence ID" value="KAB0796484.1"/>
    <property type="molecule type" value="Genomic_DNA"/>
</dbReference>
<comment type="cofactor">
    <cofactor evidence="1">
        <name>Zn(2+)</name>
        <dbReference type="ChEBI" id="CHEBI:29105"/>
    </cofactor>
</comment>
<dbReference type="FunFam" id="3.40.630.10:FF:000084">
    <property type="entry name" value="Carboxypeptidase B2"/>
    <property type="match status" value="1"/>
</dbReference>
<dbReference type="OrthoDB" id="3626597at2759"/>
<comment type="caution">
    <text evidence="13">The sequence shown here is derived from an EMBL/GenBank/DDBJ whole genome shotgun (WGS) entry which is preliminary data.</text>
</comment>
<dbReference type="PRINTS" id="PR00765">
    <property type="entry name" value="CRBOXYPTASEA"/>
</dbReference>
<evidence type="ECO:0000256" key="1">
    <source>
        <dbReference type="ARBA" id="ARBA00001947"/>
    </source>
</evidence>
<dbReference type="InterPro" id="IPR057246">
    <property type="entry name" value="CARBOXYPEPT_ZN_1"/>
</dbReference>
<keyword evidence="3" id="KW-0121">Carboxypeptidase</keyword>
<dbReference type="InParanoid" id="A0A5N4AGN2"/>
<reference evidence="13 14" key="1">
    <citation type="journal article" date="2018" name="Elife">
        <title>Firefly genomes illuminate parallel origins of bioluminescence in beetles.</title>
        <authorList>
            <person name="Fallon T.R."/>
            <person name="Lower S.E."/>
            <person name="Chang C.H."/>
            <person name="Bessho-Uehara M."/>
            <person name="Martin G.J."/>
            <person name="Bewick A.J."/>
            <person name="Behringer M."/>
            <person name="Debat H.J."/>
            <person name="Wong I."/>
            <person name="Day J.C."/>
            <person name="Suvorov A."/>
            <person name="Silva C.J."/>
            <person name="Stanger-Hall K.F."/>
            <person name="Hall D.W."/>
            <person name="Schmitz R.J."/>
            <person name="Nelson D.R."/>
            <person name="Lewis S.M."/>
            <person name="Shigenobu S."/>
            <person name="Bybee S.M."/>
            <person name="Larracuente A.M."/>
            <person name="Oba Y."/>
            <person name="Weng J.K."/>
        </authorList>
    </citation>
    <scope>NUCLEOTIDE SEQUENCE [LARGE SCALE GENOMIC DNA]</scope>
    <source>
        <strain evidence="13">1611_PpyrPB1</strain>
        <tissue evidence="13">Whole body</tissue>
    </source>
</reference>
<dbReference type="Pfam" id="PF00246">
    <property type="entry name" value="Peptidase_M14"/>
    <property type="match status" value="1"/>
</dbReference>
<dbReference type="GO" id="GO:0008270">
    <property type="term" value="F:zinc ion binding"/>
    <property type="evidence" value="ECO:0007669"/>
    <property type="project" value="InterPro"/>
</dbReference>